<dbReference type="EMBL" id="CYYK01000005">
    <property type="protein sequence ID" value="CUO21031.1"/>
    <property type="molecule type" value="Genomic_DNA"/>
</dbReference>
<dbReference type="Proteomes" id="UP000095455">
    <property type="component" value="Unassembled WGS sequence"/>
</dbReference>
<name>A0A8D9L7W6_PARDI</name>
<reference evidence="2 3" key="1">
    <citation type="submission" date="2015-09" db="EMBL/GenBank/DDBJ databases">
        <authorList>
            <consortium name="Pathogen Informatics"/>
        </authorList>
    </citation>
    <scope>NUCLEOTIDE SEQUENCE [LARGE SCALE GENOMIC DNA]</scope>
    <source>
        <strain evidence="2 3">2789STDY5608822</strain>
    </source>
</reference>
<keyword evidence="1" id="KW-0472">Membrane</keyword>
<organism evidence="2 3">
    <name type="scientific">Parabacteroides distasonis</name>
    <dbReference type="NCBI Taxonomy" id="823"/>
    <lineage>
        <taxon>Bacteria</taxon>
        <taxon>Pseudomonadati</taxon>
        <taxon>Bacteroidota</taxon>
        <taxon>Bacteroidia</taxon>
        <taxon>Bacteroidales</taxon>
        <taxon>Tannerellaceae</taxon>
        <taxon>Parabacteroides</taxon>
    </lineage>
</organism>
<protein>
    <submittedName>
        <fullName evidence="2">Uncharacterized protein</fullName>
    </submittedName>
</protein>
<sequence length="36" mass="4061">MILNPLSALFLVVGVITGLFIAWLYTKPGKKWLDEL</sequence>
<feature type="transmembrane region" description="Helical" evidence="1">
    <location>
        <begin position="6"/>
        <end position="26"/>
    </location>
</feature>
<dbReference type="AlphaFoldDB" id="A0A8D9L7W6"/>
<accession>A0A8D9L7W6</accession>
<evidence type="ECO:0000313" key="2">
    <source>
        <dbReference type="EMBL" id="CUO21031.1"/>
    </source>
</evidence>
<comment type="caution">
    <text evidence="2">The sequence shown here is derived from an EMBL/GenBank/DDBJ whole genome shotgun (WGS) entry which is preliminary data.</text>
</comment>
<evidence type="ECO:0000256" key="1">
    <source>
        <dbReference type="SAM" id="Phobius"/>
    </source>
</evidence>
<gene>
    <name evidence="2" type="ORF">ERS852380_01814</name>
</gene>
<keyword evidence="1" id="KW-0812">Transmembrane</keyword>
<proteinExistence type="predicted"/>
<keyword evidence="1" id="KW-1133">Transmembrane helix</keyword>
<evidence type="ECO:0000313" key="3">
    <source>
        <dbReference type="Proteomes" id="UP000095455"/>
    </source>
</evidence>